<evidence type="ECO:0000313" key="3">
    <source>
        <dbReference type="Proteomes" id="UP001243989"/>
    </source>
</evidence>
<proteinExistence type="predicted"/>
<comment type="caution">
    <text evidence="2">The sequence shown here is derived from an EMBL/GenBank/DDBJ whole genome shotgun (WGS) entry which is preliminary data.</text>
</comment>
<evidence type="ECO:0000313" key="2">
    <source>
        <dbReference type="EMBL" id="KAK1637174.1"/>
    </source>
</evidence>
<dbReference type="AlphaFoldDB" id="A0AAI9ZS56"/>
<organism evidence="2 3">
    <name type="scientific">Colletotrichum phormii</name>
    <dbReference type="NCBI Taxonomy" id="359342"/>
    <lineage>
        <taxon>Eukaryota</taxon>
        <taxon>Fungi</taxon>
        <taxon>Dikarya</taxon>
        <taxon>Ascomycota</taxon>
        <taxon>Pezizomycotina</taxon>
        <taxon>Sordariomycetes</taxon>
        <taxon>Hypocreomycetidae</taxon>
        <taxon>Glomerellales</taxon>
        <taxon>Glomerellaceae</taxon>
        <taxon>Colletotrichum</taxon>
        <taxon>Colletotrichum acutatum species complex</taxon>
    </lineage>
</organism>
<sequence length="176" mass="19178">MCLCHCGVCGWHLVPVRLAFLGADIRSNRYKCCGKGKPPSKSHCRTICAPLANAIPSSLSSNRKIHHESSQGPPISSVRRIKVSVFPGNEPDLCSTAGTVALDTGCNLYLHTITIQVSPSIYILAFGHNLRYLLRIFADIMALSDAFDHATRSRALFAQSFRLSMDSTSESRATQA</sequence>
<gene>
    <name evidence="2" type="ORF">BDP81DRAFT_219769</name>
</gene>
<keyword evidence="1" id="KW-0732">Signal</keyword>
<dbReference type="Proteomes" id="UP001243989">
    <property type="component" value="Unassembled WGS sequence"/>
</dbReference>
<evidence type="ECO:0000256" key="1">
    <source>
        <dbReference type="SAM" id="SignalP"/>
    </source>
</evidence>
<feature type="signal peptide" evidence="1">
    <location>
        <begin position="1"/>
        <end position="19"/>
    </location>
</feature>
<keyword evidence="3" id="KW-1185">Reference proteome</keyword>
<feature type="chain" id="PRO_5042474149" evidence="1">
    <location>
        <begin position="20"/>
        <end position="176"/>
    </location>
</feature>
<name>A0AAI9ZS56_9PEZI</name>
<dbReference type="GeneID" id="85467642"/>
<protein>
    <submittedName>
        <fullName evidence="2">Uncharacterized protein</fullName>
    </submittedName>
</protein>
<dbReference type="RefSeq" id="XP_060445781.1">
    <property type="nucleotide sequence ID" value="XM_060582780.1"/>
</dbReference>
<reference evidence="2" key="1">
    <citation type="submission" date="2021-06" db="EMBL/GenBank/DDBJ databases">
        <title>Comparative genomics, transcriptomics and evolutionary studies reveal genomic signatures of adaptation to plant cell wall in hemibiotrophic fungi.</title>
        <authorList>
            <consortium name="DOE Joint Genome Institute"/>
            <person name="Baroncelli R."/>
            <person name="Diaz J.F."/>
            <person name="Benocci T."/>
            <person name="Peng M."/>
            <person name="Battaglia E."/>
            <person name="Haridas S."/>
            <person name="Andreopoulos W."/>
            <person name="Labutti K."/>
            <person name="Pangilinan J."/>
            <person name="Floch G.L."/>
            <person name="Makela M.R."/>
            <person name="Henrissat B."/>
            <person name="Grigoriev I.V."/>
            <person name="Crouch J.A."/>
            <person name="De Vries R.P."/>
            <person name="Sukno S.A."/>
            <person name="Thon M.R."/>
        </authorList>
    </citation>
    <scope>NUCLEOTIDE SEQUENCE</scope>
    <source>
        <strain evidence="2">CBS 102054</strain>
    </source>
</reference>
<dbReference type="EMBL" id="JAHMHQ010000009">
    <property type="protein sequence ID" value="KAK1637174.1"/>
    <property type="molecule type" value="Genomic_DNA"/>
</dbReference>
<accession>A0AAI9ZS56</accession>